<dbReference type="KEGG" id="est:DN752_14560"/>
<dbReference type="Proteomes" id="UP000248688">
    <property type="component" value="Chromosome"/>
</dbReference>
<name>A0A2Z4IKI0_9BACT</name>
<evidence type="ECO:0000313" key="2">
    <source>
        <dbReference type="EMBL" id="AWW31247.1"/>
    </source>
</evidence>
<dbReference type="AlphaFoldDB" id="A0A2Z4IKI0"/>
<protein>
    <submittedName>
        <fullName evidence="2">Uncharacterized protein</fullName>
    </submittedName>
</protein>
<sequence>MRLIIATLVAFCISVSTFAKTGSDLDEKTVKIEKVGDKKVELKFLAVPSSKVLVRIKDENSSVIFKDIISSDKLFAKKYDLTALADGEYHFEVFTPEQGTIQNKDLFVGTKRVKAGYFTKVKVLDESNIAFLVKSSDDSKKIVRILDQGNVIFEDSFEGDKFGKVFKFEKVASLDDLVFEVRNEAGDGEYISAL</sequence>
<keyword evidence="3" id="KW-1185">Reference proteome</keyword>
<evidence type="ECO:0000313" key="3">
    <source>
        <dbReference type="Proteomes" id="UP000248688"/>
    </source>
</evidence>
<gene>
    <name evidence="2" type="ORF">DN752_14560</name>
</gene>
<organism evidence="2 3">
    <name type="scientific">Echinicola strongylocentroti</name>
    <dbReference type="NCBI Taxonomy" id="1795355"/>
    <lineage>
        <taxon>Bacteria</taxon>
        <taxon>Pseudomonadati</taxon>
        <taxon>Bacteroidota</taxon>
        <taxon>Cytophagia</taxon>
        <taxon>Cytophagales</taxon>
        <taxon>Cyclobacteriaceae</taxon>
        <taxon>Echinicola</taxon>
    </lineage>
</organism>
<feature type="chain" id="PRO_5016251252" evidence="1">
    <location>
        <begin position="20"/>
        <end position="194"/>
    </location>
</feature>
<accession>A0A2Z4IKI0</accession>
<dbReference type="RefSeq" id="WP_112784624.1">
    <property type="nucleotide sequence ID" value="NZ_CP030041.1"/>
</dbReference>
<feature type="signal peptide" evidence="1">
    <location>
        <begin position="1"/>
        <end position="19"/>
    </location>
</feature>
<dbReference type="OrthoDB" id="978867at2"/>
<dbReference type="EMBL" id="CP030041">
    <property type="protein sequence ID" value="AWW31247.1"/>
    <property type="molecule type" value="Genomic_DNA"/>
</dbReference>
<reference evidence="2 3" key="1">
    <citation type="submission" date="2018-06" db="EMBL/GenBank/DDBJ databases">
        <title>Echinicola strongylocentroti sp. nov., isolated from a sea urchin Strongylocentrotus intermedius.</title>
        <authorList>
            <person name="Bae S.S."/>
        </authorList>
    </citation>
    <scope>NUCLEOTIDE SEQUENCE [LARGE SCALE GENOMIC DNA]</scope>
    <source>
        <strain evidence="2 3">MEBiC08714</strain>
    </source>
</reference>
<proteinExistence type="predicted"/>
<evidence type="ECO:0000256" key="1">
    <source>
        <dbReference type="SAM" id="SignalP"/>
    </source>
</evidence>
<keyword evidence="1" id="KW-0732">Signal</keyword>